<evidence type="ECO:0000256" key="10">
    <source>
        <dbReference type="HAMAP-Rule" id="MF_00278"/>
    </source>
</evidence>
<dbReference type="GO" id="GO:0005737">
    <property type="term" value="C:cytoplasm"/>
    <property type="evidence" value="ECO:0007669"/>
    <property type="project" value="UniProtKB-SubCell"/>
</dbReference>
<evidence type="ECO:0000256" key="7">
    <source>
        <dbReference type="ARBA" id="ARBA00023239"/>
    </source>
</evidence>
<comment type="subcellular location">
    <subcellularLocation>
        <location evidence="10">Cytoplasm</location>
    </subcellularLocation>
</comment>
<evidence type="ECO:0000313" key="13">
    <source>
        <dbReference type="EMBL" id="MDE4907439.1"/>
    </source>
</evidence>
<evidence type="ECO:0000256" key="9">
    <source>
        <dbReference type="ARBA" id="ARBA00049534"/>
    </source>
</evidence>
<dbReference type="EC" id="3.5.1.2" evidence="10"/>
<dbReference type="InterPro" id="IPR010139">
    <property type="entry name" value="Imidazole-glycPsynth_HisH"/>
</dbReference>
<reference evidence="13" key="1">
    <citation type="submission" date="2022-01" db="EMBL/GenBank/DDBJ databases">
        <title>Draft genome of Methanogenium marinum DSM 15558.</title>
        <authorList>
            <person name="Chen S.-C."/>
            <person name="You Y.-T."/>
        </authorList>
    </citation>
    <scope>NUCLEOTIDE SEQUENCE</scope>
    <source>
        <strain evidence="13">DSM 15558</strain>
    </source>
</reference>
<comment type="pathway">
    <text evidence="1 10">Amino-acid biosynthesis; L-histidine biosynthesis; L-histidine from 5-phospho-alpha-D-ribose 1-diphosphate: step 5/9.</text>
</comment>
<feature type="domain" description="Glutamine amidotransferase" evidence="12">
    <location>
        <begin position="7"/>
        <end position="197"/>
    </location>
</feature>
<keyword evidence="14" id="KW-1185">Reference proteome</keyword>
<feature type="active site" description="Nucleophile" evidence="10 11">
    <location>
        <position position="79"/>
    </location>
</feature>
<dbReference type="PROSITE" id="PS51273">
    <property type="entry name" value="GATASE_TYPE_1"/>
    <property type="match status" value="1"/>
</dbReference>
<dbReference type="SUPFAM" id="SSF52317">
    <property type="entry name" value="Class I glutamine amidotransferase-like"/>
    <property type="match status" value="1"/>
</dbReference>
<evidence type="ECO:0000256" key="4">
    <source>
        <dbReference type="ARBA" id="ARBA00022801"/>
    </source>
</evidence>
<keyword evidence="3 10" id="KW-0028">Amino-acid biosynthesis</keyword>
<feature type="active site" evidence="10 11">
    <location>
        <position position="182"/>
    </location>
</feature>
<dbReference type="EC" id="4.3.2.10" evidence="10"/>
<dbReference type="HAMAP" id="MF_00278">
    <property type="entry name" value="HisH"/>
    <property type="match status" value="1"/>
</dbReference>
<gene>
    <name evidence="10 13" type="primary">hisH</name>
    <name evidence="13" type="ORF">L0665_02235</name>
</gene>
<keyword evidence="7 10" id="KW-0456">Lyase</keyword>
<keyword evidence="6 10" id="KW-0368">Histidine biosynthesis</keyword>
<dbReference type="PANTHER" id="PTHR42701:SF1">
    <property type="entry name" value="IMIDAZOLE GLYCEROL PHOSPHATE SYNTHASE SUBUNIT HISH"/>
    <property type="match status" value="1"/>
</dbReference>
<evidence type="ECO:0000313" key="14">
    <source>
        <dbReference type="Proteomes" id="UP001143747"/>
    </source>
</evidence>
<accession>A0A9Q4KRW3</accession>
<dbReference type="GO" id="GO:0016829">
    <property type="term" value="F:lyase activity"/>
    <property type="evidence" value="ECO:0007669"/>
    <property type="project" value="UniProtKB-KW"/>
</dbReference>
<dbReference type="Proteomes" id="UP001143747">
    <property type="component" value="Unassembled WGS sequence"/>
</dbReference>
<dbReference type="PIRSF" id="PIRSF000495">
    <property type="entry name" value="Amidotransf_hisH"/>
    <property type="match status" value="1"/>
</dbReference>
<proteinExistence type="inferred from homology"/>
<evidence type="ECO:0000256" key="5">
    <source>
        <dbReference type="ARBA" id="ARBA00022962"/>
    </source>
</evidence>
<keyword evidence="10" id="KW-0963">Cytoplasm</keyword>
<evidence type="ECO:0000256" key="3">
    <source>
        <dbReference type="ARBA" id="ARBA00022605"/>
    </source>
</evidence>
<comment type="function">
    <text evidence="10">IGPS catalyzes the conversion of PRFAR and glutamine to IGP, AICAR and glutamate. The HisH subunit catalyzes the hydrolysis of glutamine to glutamate and ammonia as part of the synthesis of IGP and AICAR. The resulting ammonia molecule is channeled to the active site of HisF.</text>
</comment>
<dbReference type="PANTHER" id="PTHR42701">
    <property type="entry name" value="IMIDAZOLE GLYCEROL PHOSPHATE SYNTHASE SUBUNIT HISH"/>
    <property type="match status" value="1"/>
</dbReference>
<dbReference type="InterPro" id="IPR029062">
    <property type="entry name" value="Class_I_gatase-like"/>
</dbReference>
<dbReference type="NCBIfam" id="TIGR01855">
    <property type="entry name" value="IMP_synth_hisH"/>
    <property type="match status" value="1"/>
</dbReference>
<feature type="active site" evidence="10 11">
    <location>
        <position position="184"/>
    </location>
</feature>
<dbReference type="Pfam" id="PF00117">
    <property type="entry name" value="GATase"/>
    <property type="match status" value="1"/>
</dbReference>
<dbReference type="EMBL" id="JAKELO010000002">
    <property type="protein sequence ID" value="MDE4907439.1"/>
    <property type="molecule type" value="Genomic_DNA"/>
</dbReference>
<dbReference type="GO" id="GO:0004359">
    <property type="term" value="F:glutaminase activity"/>
    <property type="evidence" value="ECO:0007669"/>
    <property type="project" value="UniProtKB-EC"/>
</dbReference>
<comment type="caution">
    <text evidence="13">The sequence shown here is derived from an EMBL/GenBank/DDBJ whole genome shotgun (WGS) entry which is preliminary data.</text>
</comment>
<dbReference type="GO" id="GO:0000105">
    <property type="term" value="P:L-histidine biosynthetic process"/>
    <property type="evidence" value="ECO:0007669"/>
    <property type="project" value="UniProtKB-UniRule"/>
</dbReference>
<evidence type="ECO:0000256" key="8">
    <source>
        <dbReference type="ARBA" id="ARBA00047838"/>
    </source>
</evidence>
<comment type="catalytic activity">
    <reaction evidence="9 10">
        <text>L-glutamine + H2O = L-glutamate + NH4(+)</text>
        <dbReference type="Rhea" id="RHEA:15889"/>
        <dbReference type="ChEBI" id="CHEBI:15377"/>
        <dbReference type="ChEBI" id="CHEBI:28938"/>
        <dbReference type="ChEBI" id="CHEBI:29985"/>
        <dbReference type="ChEBI" id="CHEBI:58359"/>
        <dbReference type="EC" id="3.5.1.2"/>
    </reaction>
</comment>
<sequence>MTTKVAILDYGIGNLRSVSRGMEKAGVTPVITKDTAIMMECDGVVLPGVGAFSEGMDKLGILREALCEYAEDRPVLGICLGMQMLLERSTEFGLHKGLGLVPGEVLPFEKTPGMKIPHMGWNTIHTEQPSPLFEGIPQESYVYFVHSFYAKTSPEHTLTSTDYICRFASSIGNGNVYGVQFHPEKSGDTGLAILKNFISLL</sequence>
<dbReference type="InterPro" id="IPR017926">
    <property type="entry name" value="GATASE"/>
</dbReference>
<comment type="subunit">
    <text evidence="2 10">Heterodimer of HisH and HisF.</text>
</comment>
<protein>
    <recommendedName>
        <fullName evidence="10">Imidazole glycerol phosphate synthase subunit HisH</fullName>
        <ecNumber evidence="10">4.3.2.10</ecNumber>
    </recommendedName>
    <alternativeName>
        <fullName evidence="10">IGP synthase glutaminase subunit</fullName>
        <ecNumber evidence="10">3.5.1.2</ecNumber>
    </alternativeName>
    <alternativeName>
        <fullName evidence="10">IGP synthase subunit HisH</fullName>
    </alternativeName>
    <alternativeName>
        <fullName evidence="10">ImGP synthase subunit HisH</fullName>
        <shortName evidence="10">IGPS subunit HisH</shortName>
    </alternativeName>
</protein>
<evidence type="ECO:0000256" key="1">
    <source>
        <dbReference type="ARBA" id="ARBA00005091"/>
    </source>
</evidence>
<comment type="catalytic activity">
    <reaction evidence="8 10">
        <text>5-[(5-phospho-1-deoxy-D-ribulos-1-ylimino)methylamino]-1-(5-phospho-beta-D-ribosyl)imidazole-4-carboxamide + L-glutamine = D-erythro-1-(imidazol-4-yl)glycerol 3-phosphate + 5-amino-1-(5-phospho-beta-D-ribosyl)imidazole-4-carboxamide + L-glutamate + H(+)</text>
        <dbReference type="Rhea" id="RHEA:24793"/>
        <dbReference type="ChEBI" id="CHEBI:15378"/>
        <dbReference type="ChEBI" id="CHEBI:29985"/>
        <dbReference type="ChEBI" id="CHEBI:58278"/>
        <dbReference type="ChEBI" id="CHEBI:58359"/>
        <dbReference type="ChEBI" id="CHEBI:58475"/>
        <dbReference type="ChEBI" id="CHEBI:58525"/>
        <dbReference type="EC" id="4.3.2.10"/>
    </reaction>
</comment>
<name>A0A9Q4KRW3_9EURY</name>
<dbReference type="GO" id="GO:0000107">
    <property type="term" value="F:imidazoleglycerol-phosphate synthase activity"/>
    <property type="evidence" value="ECO:0007669"/>
    <property type="project" value="UniProtKB-UniRule"/>
</dbReference>
<organism evidence="13 14">
    <name type="scientific">Methanogenium marinum</name>
    <dbReference type="NCBI Taxonomy" id="348610"/>
    <lineage>
        <taxon>Archaea</taxon>
        <taxon>Methanobacteriati</taxon>
        <taxon>Methanobacteriota</taxon>
        <taxon>Stenosarchaea group</taxon>
        <taxon>Methanomicrobia</taxon>
        <taxon>Methanomicrobiales</taxon>
        <taxon>Methanomicrobiaceae</taxon>
        <taxon>Methanogenium</taxon>
    </lineage>
</organism>
<dbReference type="CDD" id="cd01748">
    <property type="entry name" value="GATase1_IGP_Synthase"/>
    <property type="match status" value="1"/>
</dbReference>
<evidence type="ECO:0000256" key="6">
    <source>
        <dbReference type="ARBA" id="ARBA00023102"/>
    </source>
</evidence>
<evidence type="ECO:0000256" key="2">
    <source>
        <dbReference type="ARBA" id="ARBA00011152"/>
    </source>
</evidence>
<evidence type="ECO:0000259" key="12">
    <source>
        <dbReference type="Pfam" id="PF00117"/>
    </source>
</evidence>
<dbReference type="RefSeq" id="WP_274924088.1">
    <property type="nucleotide sequence ID" value="NZ_JAKELO010000002.1"/>
</dbReference>
<dbReference type="Gene3D" id="3.40.50.880">
    <property type="match status" value="1"/>
</dbReference>
<dbReference type="AlphaFoldDB" id="A0A9Q4KRW3"/>
<keyword evidence="5 10" id="KW-0315">Glutamine amidotransferase</keyword>
<evidence type="ECO:0000256" key="11">
    <source>
        <dbReference type="PIRSR" id="PIRSR000495-1"/>
    </source>
</evidence>
<keyword evidence="4 10" id="KW-0378">Hydrolase</keyword>